<feature type="compositionally biased region" description="Basic residues" evidence="1">
    <location>
        <begin position="402"/>
        <end position="414"/>
    </location>
</feature>
<evidence type="ECO:0000313" key="3">
    <source>
        <dbReference type="Proteomes" id="UP001281410"/>
    </source>
</evidence>
<accession>A0AAE0A1Z8</accession>
<protein>
    <recommendedName>
        <fullName evidence="4">DUF1985 domain-containing protein</fullName>
    </recommendedName>
</protein>
<dbReference type="AlphaFoldDB" id="A0AAE0A1Z8"/>
<feature type="compositionally biased region" description="Basic and acidic residues" evidence="1">
    <location>
        <begin position="328"/>
        <end position="363"/>
    </location>
</feature>
<feature type="region of interest" description="Disordered" evidence="1">
    <location>
        <begin position="297"/>
        <end position="438"/>
    </location>
</feature>
<reference evidence="2" key="1">
    <citation type="journal article" date="2023" name="Plant J.">
        <title>Genome sequences and population genomics provide insights into the demographic history, inbreeding, and mutation load of two 'living fossil' tree species of Dipteronia.</title>
        <authorList>
            <person name="Feng Y."/>
            <person name="Comes H.P."/>
            <person name="Chen J."/>
            <person name="Zhu S."/>
            <person name="Lu R."/>
            <person name="Zhang X."/>
            <person name="Li P."/>
            <person name="Qiu J."/>
            <person name="Olsen K.M."/>
            <person name="Qiu Y."/>
        </authorList>
    </citation>
    <scope>NUCLEOTIDE SEQUENCE</scope>
    <source>
        <strain evidence="2">NBL</strain>
    </source>
</reference>
<dbReference type="PANTHER" id="PTHR48449">
    <property type="entry name" value="DUF1985 DOMAIN-CONTAINING PROTEIN"/>
    <property type="match status" value="1"/>
</dbReference>
<gene>
    <name evidence="2" type="ORF">Dsin_021901</name>
</gene>
<dbReference type="EMBL" id="JANJYJ010000007">
    <property type="protein sequence ID" value="KAK3198486.1"/>
    <property type="molecule type" value="Genomic_DNA"/>
</dbReference>
<comment type="caution">
    <text evidence="2">The sequence shown here is derived from an EMBL/GenBank/DDBJ whole genome shotgun (WGS) entry which is preliminary data.</text>
</comment>
<evidence type="ECO:0000313" key="2">
    <source>
        <dbReference type="EMBL" id="KAK3198486.1"/>
    </source>
</evidence>
<sequence length="476" mass="55345">MNCSSTKSFVVEIERLWTEEASENGDLDQYLVHPRNTWAYDIMITVHCKLKLIDEIKTVLADCGELYDFKKSCFGHYLDMPHYMKGLFQAQYIHNLLLRQIRFSSANDDEMLFALGKTKIKLGKREFCLCTRLRFGILPDIFLRDYFPVRDGIYIRYFGGDRYLLLADLLNRFLKMGGGGFKEKGDGLKRTLVLFANNILFRQDYRKQVTYWLLSLVEGIEAVNLFLWGHYVFKMTLHYIRIGFKVPEPMSPTRRYNLYGFIWGVQFTGLAEISPTRMEEKKDYWLGIDDDLSEGPQFVPLKDLGTKEDGAEPSSKNEHGRRKRNRYRGLDEPIKRRRNLRDASPPRHTTGEDSDRRTTRDDSDIPDMSPPLFSDRGIPLEDPHSPVQHPSSGDNQRTPSPTRHRHPSPTRRRPPSPTPQHPPYHRTRHSSAWRPSRFSTRFSTKDYAEHDDSDGEPAFQLNIGLGVYGFPKQDLA</sequence>
<organism evidence="2 3">
    <name type="scientific">Dipteronia sinensis</name>
    <dbReference type="NCBI Taxonomy" id="43782"/>
    <lineage>
        <taxon>Eukaryota</taxon>
        <taxon>Viridiplantae</taxon>
        <taxon>Streptophyta</taxon>
        <taxon>Embryophyta</taxon>
        <taxon>Tracheophyta</taxon>
        <taxon>Spermatophyta</taxon>
        <taxon>Magnoliopsida</taxon>
        <taxon>eudicotyledons</taxon>
        <taxon>Gunneridae</taxon>
        <taxon>Pentapetalae</taxon>
        <taxon>rosids</taxon>
        <taxon>malvids</taxon>
        <taxon>Sapindales</taxon>
        <taxon>Sapindaceae</taxon>
        <taxon>Hippocastanoideae</taxon>
        <taxon>Acereae</taxon>
        <taxon>Dipteronia</taxon>
    </lineage>
</organism>
<dbReference type="PANTHER" id="PTHR48449:SF1">
    <property type="entry name" value="DUF1985 DOMAIN-CONTAINING PROTEIN"/>
    <property type="match status" value="1"/>
</dbReference>
<evidence type="ECO:0000256" key="1">
    <source>
        <dbReference type="SAM" id="MobiDB-lite"/>
    </source>
</evidence>
<keyword evidence="3" id="KW-1185">Reference proteome</keyword>
<evidence type="ECO:0008006" key="4">
    <source>
        <dbReference type="Google" id="ProtNLM"/>
    </source>
</evidence>
<name>A0AAE0A1Z8_9ROSI</name>
<dbReference type="Proteomes" id="UP001281410">
    <property type="component" value="Unassembled WGS sequence"/>
</dbReference>
<feature type="compositionally biased region" description="Basic and acidic residues" evidence="1">
    <location>
        <begin position="304"/>
        <end position="318"/>
    </location>
</feature>
<proteinExistence type="predicted"/>